<evidence type="ECO:0000313" key="5">
    <source>
        <dbReference type="EMBL" id="PTX43073.1"/>
    </source>
</evidence>
<proteinExistence type="predicted"/>
<name>A0A2T6AGW8_9FLAO</name>
<dbReference type="GO" id="GO:0006152">
    <property type="term" value="P:purine nucleoside catabolic process"/>
    <property type="evidence" value="ECO:0007669"/>
    <property type="project" value="TreeGrafter"/>
</dbReference>
<dbReference type="EC" id="2.4.2.3" evidence="1"/>
<dbReference type="PANTHER" id="PTHR43691">
    <property type="entry name" value="URIDINE PHOSPHORYLASE"/>
    <property type="match status" value="1"/>
</dbReference>
<dbReference type="GO" id="GO:0004731">
    <property type="term" value="F:purine-nucleoside phosphorylase activity"/>
    <property type="evidence" value="ECO:0007669"/>
    <property type="project" value="TreeGrafter"/>
</dbReference>
<dbReference type="GO" id="GO:0004850">
    <property type="term" value="F:uridine phosphorylase activity"/>
    <property type="evidence" value="ECO:0007669"/>
    <property type="project" value="UniProtKB-EC"/>
</dbReference>
<dbReference type="GO" id="GO:0005829">
    <property type="term" value="C:cytosol"/>
    <property type="evidence" value="ECO:0007669"/>
    <property type="project" value="TreeGrafter"/>
</dbReference>
<dbReference type="AlphaFoldDB" id="A0A2T6AGW8"/>
<evidence type="ECO:0000256" key="3">
    <source>
        <dbReference type="ARBA" id="ARBA00048447"/>
    </source>
</evidence>
<comment type="catalytic activity">
    <reaction evidence="3">
        <text>uridine + phosphate = alpha-D-ribose 1-phosphate + uracil</text>
        <dbReference type="Rhea" id="RHEA:24388"/>
        <dbReference type="ChEBI" id="CHEBI:16704"/>
        <dbReference type="ChEBI" id="CHEBI:17568"/>
        <dbReference type="ChEBI" id="CHEBI:43474"/>
        <dbReference type="ChEBI" id="CHEBI:57720"/>
        <dbReference type="EC" id="2.4.2.3"/>
    </reaction>
</comment>
<organism evidence="5 6">
    <name type="scientific">Christiangramia gaetbulicola</name>
    <dbReference type="NCBI Taxonomy" id="703340"/>
    <lineage>
        <taxon>Bacteria</taxon>
        <taxon>Pseudomonadati</taxon>
        <taxon>Bacteroidota</taxon>
        <taxon>Flavobacteriia</taxon>
        <taxon>Flavobacteriales</taxon>
        <taxon>Flavobacteriaceae</taxon>
        <taxon>Christiangramia</taxon>
    </lineage>
</organism>
<reference evidence="5 6" key="1">
    <citation type="submission" date="2018-04" db="EMBL/GenBank/DDBJ databases">
        <title>Genomic Encyclopedia of Archaeal and Bacterial Type Strains, Phase II (KMG-II): from individual species to whole genera.</title>
        <authorList>
            <person name="Goeker M."/>
        </authorList>
    </citation>
    <scope>NUCLEOTIDE SEQUENCE [LARGE SCALE GENOMIC DNA]</scope>
    <source>
        <strain evidence="5 6">DSM 23082</strain>
    </source>
</reference>
<accession>A0A2T6AGW8</accession>
<evidence type="ECO:0000256" key="1">
    <source>
        <dbReference type="ARBA" id="ARBA00011888"/>
    </source>
</evidence>
<dbReference type="RefSeq" id="WP_108171532.1">
    <property type="nucleotide sequence ID" value="NZ_QBKQ01000002.1"/>
</dbReference>
<dbReference type="SUPFAM" id="SSF53167">
    <property type="entry name" value="Purine and uridine phosphorylases"/>
    <property type="match status" value="1"/>
</dbReference>
<evidence type="ECO:0000313" key="6">
    <source>
        <dbReference type="Proteomes" id="UP000244174"/>
    </source>
</evidence>
<dbReference type="PANTHER" id="PTHR43691:SF11">
    <property type="entry name" value="FI09636P-RELATED"/>
    <property type="match status" value="1"/>
</dbReference>
<dbReference type="EMBL" id="QBKQ01000002">
    <property type="protein sequence ID" value="PTX43073.1"/>
    <property type="molecule type" value="Genomic_DNA"/>
</dbReference>
<dbReference type="CDD" id="cd00436">
    <property type="entry name" value="UP_TbUP-like"/>
    <property type="match status" value="1"/>
</dbReference>
<gene>
    <name evidence="5" type="ORF">C8P64_1599</name>
</gene>
<dbReference type="InterPro" id="IPR035994">
    <property type="entry name" value="Nucleoside_phosphorylase_sf"/>
</dbReference>
<dbReference type="OrthoDB" id="9772602at2"/>
<comment type="caution">
    <text evidence="5">The sequence shown here is derived from an EMBL/GenBank/DDBJ whole genome shotgun (WGS) entry which is preliminary data.</text>
</comment>
<feature type="domain" description="Nucleoside phosphorylase" evidence="4">
    <location>
        <begin position="30"/>
        <end position="272"/>
    </location>
</feature>
<evidence type="ECO:0000256" key="2">
    <source>
        <dbReference type="ARBA" id="ARBA00021980"/>
    </source>
</evidence>
<protein>
    <recommendedName>
        <fullName evidence="2">Uridine phosphorylase</fullName>
        <ecNumber evidence="1">2.4.2.3</ecNumber>
    </recommendedName>
</protein>
<keyword evidence="6" id="KW-1185">Reference proteome</keyword>
<sequence>MSLKASELILNKDGSIYHLGLLPEELAHTVITVGDPARVDSISKHFDSIELKKQKREFNTHTGSYKGKRITVMSTGMGTDNIDIALTELDALVNIDLKAKKINDKLTSLDIIRIGTTGSVRKEIPVDSFIVSEWALGFDGLMHYYKDDSFLKKEIAAAFVEQTNWSDKKAYPYVVEGSKKLIEKLSSDTTIKGFTGTNVGFYGPQARILRADVPDHEMNDKIANFSYKGLKITNLEMETSGIYGMSKILGHHAVSMNLVLANRATGEFAENAKVMMDKLILYCLDRIVA</sequence>
<dbReference type="Proteomes" id="UP000244174">
    <property type="component" value="Unassembled WGS sequence"/>
</dbReference>
<evidence type="ECO:0000259" key="4">
    <source>
        <dbReference type="Pfam" id="PF01048"/>
    </source>
</evidence>
<dbReference type="Pfam" id="PF01048">
    <property type="entry name" value="PNP_UDP_1"/>
    <property type="match status" value="1"/>
</dbReference>
<dbReference type="Gene3D" id="3.40.50.1580">
    <property type="entry name" value="Nucleoside phosphorylase domain"/>
    <property type="match status" value="1"/>
</dbReference>
<dbReference type="InterPro" id="IPR000845">
    <property type="entry name" value="Nucleoside_phosphorylase_d"/>
</dbReference>